<feature type="region of interest" description="Disordered" evidence="1">
    <location>
        <begin position="1"/>
        <end position="56"/>
    </location>
</feature>
<reference evidence="2" key="1">
    <citation type="submission" date="2019-08" db="EMBL/GenBank/DDBJ databases">
        <authorList>
            <person name="Kucharzyk K."/>
            <person name="Murdoch R.W."/>
            <person name="Higgins S."/>
            <person name="Loffler F."/>
        </authorList>
    </citation>
    <scope>NUCLEOTIDE SEQUENCE</scope>
</reference>
<feature type="compositionally biased region" description="Low complexity" evidence="1">
    <location>
        <begin position="39"/>
        <end position="56"/>
    </location>
</feature>
<organism evidence="2">
    <name type="scientific">bioreactor metagenome</name>
    <dbReference type="NCBI Taxonomy" id="1076179"/>
    <lineage>
        <taxon>unclassified sequences</taxon>
        <taxon>metagenomes</taxon>
        <taxon>ecological metagenomes</taxon>
    </lineage>
</organism>
<protein>
    <submittedName>
        <fullName evidence="2">Uncharacterized protein</fullName>
    </submittedName>
</protein>
<accession>A0A644UMF9</accession>
<name>A0A644UMF9_9ZZZZ</name>
<dbReference type="AlphaFoldDB" id="A0A644UMF9"/>
<proteinExistence type="predicted"/>
<feature type="compositionally biased region" description="Basic residues" evidence="1">
    <location>
        <begin position="143"/>
        <end position="163"/>
    </location>
</feature>
<evidence type="ECO:0000256" key="1">
    <source>
        <dbReference type="SAM" id="MobiDB-lite"/>
    </source>
</evidence>
<comment type="caution">
    <text evidence="2">The sequence shown here is derived from an EMBL/GenBank/DDBJ whole genome shotgun (WGS) entry which is preliminary data.</text>
</comment>
<evidence type="ECO:0000313" key="2">
    <source>
        <dbReference type="EMBL" id="MPL80150.1"/>
    </source>
</evidence>
<sequence>MGRHVIRPLGGVGHPGAFRPVGGRHQPVQRAGELVKPQGRASRSRSGGASRAGLRGLAPPCIDRQALGVDVHDRTFPSEGLIDRRGVKPGLRHADRCLRAIGDAGHQGIAAILLGGDKGKAGARFVEARRARIGRHPLERAGGKQHREKQKQARGHGILRKSFARGSRPAPAAKALGLRRKGRTRDGDRRGGSLGPVDQRAKRAKQRAPEIGQRIFDARRFRREDRAQDQPVALEIAQRLRQHPARDVGQAAGERVEPARARLKLQQDQRRPFRRNMVEHVAHRAIGKVDLVHPVAHQFPPGNLGRKTCLLSADHGGL</sequence>
<dbReference type="EMBL" id="VSSQ01000134">
    <property type="protein sequence ID" value="MPL80150.1"/>
    <property type="molecule type" value="Genomic_DNA"/>
</dbReference>
<feature type="region of interest" description="Disordered" evidence="1">
    <location>
        <begin position="139"/>
        <end position="211"/>
    </location>
</feature>
<gene>
    <name evidence="2" type="ORF">SDC9_26044</name>
</gene>